<evidence type="ECO:0000256" key="1">
    <source>
        <dbReference type="SAM" id="Phobius"/>
    </source>
</evidence>
<keyword evidence="1" id="KW-1133">Transmembrane helix</keyword>
<keyword evidence="1" id="KW-0472">Membrane</keyword>
<proteinExistence type="predicted"/>
<organism evidence="2 3">
    <name type="scientific">Geomicrobium halophilum</name>
    <dbReference type="NCBI Taxonomy" id="549000"/>
    <lineage>
        <taxon>Bacteria</taxon>
        <taxon>Bacillati</taxon>
        <taxon>Bacillota</taxon>
        <taxon>Bacilli</taxon>
        <taxon>Bacillales</taxon>
        <taxon>Geomicrobium</taxon>
    </lineage>
</organism>
<reference evidence="2 3" key="1">
    <citation type="submission" date="2020-08" db="EMBL/GenBank/DDBJ databases">
        <title>Genomic Encyclopedia of Type Strains, Phase IV (KMG-IV): sequencing the most valuable type-strain genomes for metagenomic binning, comparative biology and taxonomic classification.</title>
        <authorList>
            <person name="Goeker M."/>
        </authorList>
    </citation>
    <scope>NUCLEOTIDE SEQUENCE [LARGE SCALE GENOMIC DNA]</scope>
    <source>
        <strain evidence="2 3">DSM 21769</strain>
    </source>
</reference>
<comment type="caution">
    <text evidence="2">The sequence shown here is derived from an EMBL/GenBank/DDBJ whole genome shotgun (WGS) entry which is preliminary data.</text>
</comment>
<dbReference type="EMBL" id="JACHHJ010000002">
    <property type="protein sequence ID" value="MBB6449716.1"/>
    <property type="molecule type" value="Genomic_DNA"/>
</dbReference>
<keyword evidence="3" id="KW-1185">Reference proteome</keyword>
<evidence type="ECO:0000313" key="3">
    <source>
        <dbReference type="Proteomes" id="UP000568839"/>
    </source>
</evidence>
<dbReference type="Proteomes" id="UP000568839">
    <property type="component" value="Unassembled WGS sequence"/>
</dbReference>
<evidence type="ECO:0008006" key="4">
    <source>
        <dbReference type="Google" id="ProtNLM"/>
    </source>
</evidence>
<dbReference type="RefSeq" id="WP_184403684.1">
    <property type="nucleotide sequence ID" value="NZ_JACHHJ010000002.1"/>
</dbReference>
<name>A0A841PRC0_9BACL</name>
<gene>
    <name evidence="2" type="ORF">HNR44_001694</name>
</gene>
<accession>A0A841PRC0</accession>
<feature type="transmembrane region" description="Helical" evidence="1">
    <location>
        <begin position="29"/>
        <end position="47"/>
    </location>
</feature>
<sequence length="49" mass="5555">MKEPNDKEIKEAQGEYKKVGKLRPKFEDLGARTLLIVLLILLIAFLVDG</sequence>
<keyword evidence="1" id="KW-0812">Transmembrane</keyword>
<dbReference type="AlphaFoldDB" id="A0A841PRC0"/>
<protein>
    <recommendedName>
        <fullName evidence="4">Flagellin N-terminal-like domain-containing protein</fullName>
    </recommendedName>
</protein>
<evidence type="ECO:0000313" key="2">
    <source>
        <dbReference type="EMBL" id="MBB6449716.1"/>
    </source>
</evidence>